<sequence>MDSCCYDYAVNVVFIEFALPINRFGQTLDAVDPQRRQYLGRRFHRCLKRRDYHQWRRML</sequence>
<gene>
    <name evidence="1" type="ORF">OSB1V03_LOCUS13201</name>
</gene>
<accession>A0A7R9L2P6</accession>
<dbReference type="Proteomes" id="UP000759131">
    <property type="component" value="Unassembled WGS sequence"/>
</dbReference>
<keyword evidence="2" id="KW-1185">Reference proteome</keyword>
<evidence type="ECO:0000313" key="1">
    <source>
        <dbReference type="EMBL" id="CAD7632799.1"/>
    </source>
</evidence>
<protein>
    <submittedName>
        <fullName evidence="1">Uncharacterized protein</fullName>
    </submittedName>
</protein>
<reference evidence="1" key="1">
    <citation type="submission" date="2020-11" db="EMBL/GenBank/DDBJ databases">
        <authorList>
            <person name="Tran Van P."/>
        </authorList>
    </citation>
    <scope>NUCLEOTIDE SEQUENCE</scope>
</reference>
<dbReference type="AlphaFoldDB" id="A0A7R9L2P6"/>
<name>A0A7R9L2P6_9ACAR</name>
<proteinExistence type="predicted"/>
<dbReference type="EMBL" id="OC866165">
    <property type="protein sequence ID" value="CAD7632799.1"/>
    <property type="molecule type" value="Genomic_DNA"/>
</dbReference>
<dbReference type="EMBL" id="CAJPIZ010011590">
    <property type="protein sequence ID" value="CAG2113229.1"/>
    <property type="molecule type" value="Genomic_DNA"/>
</dbReference>
<evidence type="ECO:0000313" key="2">
    <source>
        <dbReference type="Proteomes" id="UP000759131"/>
    </source>
</evidence>
<organism evidence="1">
    <name type="scientific">Medioppia subpectinata</name>
    <dbReference type="NCBI Taxonomy" id="1979941"/>
    <lineage>
        <taxon>Eukaryota</taxon>
        <taxon>Metazoa</taxon>
        <taxon>Ecdysozoa</taxon>
        <taxon>Arthropoda</taxon>
        <taxon>Chelicerata</taxon>
        <taxon>Arachnida</taxon>
        <taxon>Acari</taxon>
        <taxon>Acariformes</taxon>
        <taxon>Sarcoptiformes</taxon>
        <taxon>Oribatida</taxon>
        <taxon>Brachypylina</taxon>
        <taxon>Oppioidea</taxon>
        <taxon>Oppiidae</taxon>
        <taxon>Medioppia</taxon>
    </lineage>
</organism>